<dbReference type="PATRIC" id="fig|1379870.5.peg.126"/>
<dbReference type="AlphaFoldDB" id="A0A0E3V5G0"/>
<dbReference type="EMBL" id="CP010429">
    <property type="protein sequence ID" value="AKD53621.1"/>
    <property type="molecule type" value="Genomic_DNA"/>
</dbReference>
<dbReference type="Gene3D" id="2.40.160.130">
    <property type="entry name" value="Capsule assembly protein Wzi"/>
    <property type="match status" value="1"/>
</dbReference>
<dbReference type="HOGENOM" id="CLU_038260_0_0_10"/>
<accession>A0A0E3V5G0</accession>
<dbReference type="PROSITE" id="PS51257">
    <property type="entry name" value="PROKAR_LIPOPROTEIN"/>
    <property type="match status" value="1"/>
</dbReference>
<protein>
    <submittedName>
        <fullName evidence="1">Uncharacterized protein</fullName>
    </submittedName>
</protein>
<evidence type="ECO:0000313" key="2">
    <source>
        <dbReference type="Proteomes" id="UP000033054"/>
    </source>
</evidence>
<proteinExistence type="predicted"/>
<dbReference type="InterPro" id="IPR038636">
    <property type="entry name" value="Wzi_sf"/>
</dbReference>
<organism evidence="1 2">
    <name type="scientific">Spirosoma radiotolerans</name>
    <dbReference type="NCBI Taxonomy" id="1379870"/>
    <lineage>
        <taxon>Bacteria</taxon>
        <taxon>Pseudomonadati</taxon>
        <taxon>Bacteroidota</taxon>
        <taxon>Cytophagia</taxon>
        <taxon>Cytophagales</taxon>
        <taxon>Cytophagaceae</taxon>
        <taxon>Spirosoma</taxon>
    </lineage>
</organism>
<dbReference type="OrthoDB" id="596512at2"/>
<dbReference type="KEGG" id="srd:SD10_00575"/>
<dbReference type="Proteomes" id="UP000033054">
    <property type="component" value="Chromosome"/>
</dbReference>
<dbReference type="STRING" id="1379870.SD10_00575"/>
<keyword evidence="2" id="KW-1185">Reference proteome</keyword>
<sequence length="506" mass="55756">MRFLFLSIWYGTIVAASCTLGFGQRVSQYQVETGALLSSDQTPFWLRANQYGVVPLKNPAFRLNASLHSDYRLADSLGHKPIADWGYGLNMVANLGATNQFLFPEAYVKGRLGAFELYAGRRKEIIGLVDTLLTSGSYIWSGNTVPFPKIQLAVPVFTPLPFTKGVLSVMGTFSHGWFENAGRLVQGSYLHQSSLYGRIGKSSWRVRFYGGFNHQVMWGGHSNYLDNTVSANGKLPSSIKYFPAVVLGTRNPFPDDQSIQTLSHFEENRVGNHLGSVDLAIDVNLNHWNLFVYRQFLYDDGSLFYGTNLVDGLNGLRIRNRDQPSGTAFFLKQITLEYLFTGSQGGDLFVLEDPAKRGRDDYFNNSQFIDGWTYFGRTIGTPFLTPQQEVSSTLPPRYGIANNRVSAYHFGLSALIANKVDIIAKLSYSLNAGTYAIPYLTIPTQFSGLLTASVPVGLFGGTVLGGSLAVDSGKLLPNSVGGYISLRKTGVLGGNRRPMVSPRRGF</sequence>
<dbReference type="RefSeq" id="WP_046375206.1">
    <property type="nucleotide sequence ID" value="NZ_CP010429.1"/>
</dbReference>
<name>A0A0E3V5G0_9BACT</name>
<gene>
    <name evidence="1" type="ORF">SD10_00575</name>
</gene>
<evidence type="ECO:0000313" key="1">
    <source>
        <dbReference type="EMBL" id="AKD53621.1"/>
    </source>
</evidence>
<reference evidence="1 2" key="1">
    <citation type="journal article" date="2014" name="Curr. Microbiol.">
        <title>Spirosoma radiotolerans sp. nov., a gamma-radiation-resistant bacterium isolated from gamma ray-irradiated soil.</title>
        <authorList>
            <person name="Lee J.J."/>
            <person name="Srinivasan S."/>
            <person name="Lim S."/>
            <person name="Joe M."/>
            <person name="Im S."/>
            <person name="Bae S.I."/>
            <person name="Park K.R."/>
            <person name="Han J.H."/>
            <person name="Park S.H."/>
            <person name="Joo B.M."/>
            <person name="Park S.J."/>
            <person name="Kim M.K."/>
        </authorList>
    </citation>
    <scope>NUCLEOTIDE SEQUENCE [LARGE SCALE GENOMIC DNA]</scope>
    <source>
        <strain evidence="1 2">DG5A</strain>
    </source>
</reference>